<accession>A0A0A8XPM1</accession>
<reference evidence="1" key="2">
    <citation type="journal article" date="2015" name="Data Brief">
        <title>Shoot transcriptome of the giant reed, Arundo donax.</title>
        <authorList>
            <person name="Barrero R.A."/>
            <person name="Guerrero F.D."/>
            <person name="Moolhuijzen P."/>
            <person name="Goolsby J.A."/>
            <person name="Tidwell J."/>
            <person name="Bellgard S.E."/>
            <person name="Bellgard M.I."/>
        </authorList>
    </citation>
    <scope>NUCLEOTIDE SEQUENCE</scope>
    <source>
        <tissue evidence="1">Shoot tissue taken approximately 20 cm above the soil surface</tissue>
    </source>
</reference>
<protein>
    <submittedName>
        <fullName evidence="1">Uncharacterized protein</fullName>
    </submittedName>
</protein>
<dbReference type="AlphaFoldDB" id="A0A0A8XPM1"/>
<evidence type="ECO:0000313" key="1">
    <source>
        <dbReference type="EMBL" id="JAD14490.1"/>
    </source>
</evidence>
<name>A0A0A8XPM1_ARUDO</name>
<dbReference type="EMBL" id="GBRH01283405">
    <property type="protein sequence ID" value="JAD14490.1"/>
    <property type="molecule type" value="Transcribed_RNA"/>
</dbReference>
<sequence length="158" mass="17306">MPIPEGFDLIAANGNIMTSNWCGYVIHERFEVSCVYFNADLGPRTVISGPELDLLGYGYTCVRGKCSVWDVETYQIVGEGRLIDNSKYLLDHLKIPFTRDPVPLPEGPMAVGPGGPLQERPLHEGPSFMSSAWKAGCTVLRSFAGSLLKRSQASAQTR</sequence>
<proteinExistence type="predicted"/>
<reference evidence="1" key="1">
    <citation type="submission" date="2014-09" db="EMBL/GenBank/DDBJ databases">
        <authorList>
            <person name="Magalhaes I.L.F."/>
            <person name="Oliveira U."/>
            <person name="Santos F.R."/>
            <person name="Vidigal T.H.D.A."/>
            <person name="Brescovit A.D."/>
            <person name="Santos A.J."/>
        </authorList>
    </citation>
    <scope>NUCLEOTIDE SEQUENCE</scope>
    <source>
        <tissue evidence="1">Shoot tissue taken approximately 20 cm above the soil surface</tissue>
    </source>
</reference>
<organism evidence="1">
    <name type="scientific">Arundo donax</name>
    <name type="common">Giant reed</name>
    <name type="synonym">Donax arundinaceus</name>
    <dbReference type="NCBI Taxonomy" id="35708"/>
    <lineage>
        <taxon>Eukaryota</taxon>
        <taxon>Viridiplantae</taxon>
        <taxon>Streptophyta</taxon>
        <taxon>Embryophyta</taxon>
        <taxon>Tracheophyta</taxon>
        <taxon>Spermatophyta</taxon>
        <taxon>Magnoliopsida</taxon>
        <taxon>Liliopsida</taxon>
        <taxon>Poales</taxon>
        <taxon>Poaceae</taxon>
        <taxon>PACMAD clade</taxon>
        <taxon>Arundinoideae</taxon>
        <taxon>Arundineae</taxon>
        <taxon>Arundo</taxon>
    </lineage>
</organism>